<evidence type="ECO:0000256" key="1">
    <source>
        <dbReference type="SAM" id="SignalP"/>
    </source>
</evidence>
<accession>A0A2H0YR81</accession>
<comment type="caution">
    <text evidence="2">The sequence shown here is derived from an EMBL/GenBank/DDBJ whole genome shotgun (WGS) entry which is preliminary data.</text>
</comment>
<protein>
    <recommendedName>
        <fullName evidence="4">3D domain-containing protein</fullName>
    </recommendedName>
</protein>
<gene>
    <name evidence="2" type="ORF">COT26_00745</name>
</gene>
<feature type="signal peptide" evidence="1">
    <location>
        <begin position="1"/>
        <end position="20"/>
    </location>
</feature>
<sequence length="163" mass="18488">MQVMTFVLFWQFAFPQHAMAQEITPSQAEQPDLAFMVPADEQVEPAVPVALKVEKAIPPKPKYKVKKSLTVVMTAYSSTRAQTDSDPFTTASGEKVRDGVIAMNRVPFGTKIRIPEEYGDKVFVVKDRMSARYGKTRGDIWMKSYKEAKQWGVKRVRVEILES</sequence>
<dbReference type="Proteomes" id="UP000236845">
    <property type="component" value="Unassembled WGS sequence"/>
</dbReference>
<dbReference type="AlphaFoldDB" id="A0A2H0YR81"/>
<keyword evidence="1" id="KW-0732">Signal</keyword>
<feature type="chain" id="PRO_5013648356" description="3D domain-containing protein" evidence="1">
    <location>
        <begin position="21"/>
        <end position="163"/>
    </location>
</feature>
<organism evidence="2 3">
    <name type="scientific">Candidatus Kerfeldbacteria bacterium CG08_land_8_20_14_0_20_43_14</name>
    <dbReference type="NCBI Taxonomy" id="2014246"/>
    <lineage>
        <taxon>Bacteria</taxon>
        <taxon>Candidatus Kerfeldiibacteriota</taxon>
    </lineage>
</organism>
<evidence type="ECO:0000313" key="2">
    <source>
        <dbReference type="EMBL" id="PIS40936.1"/>
    </source>
</evidence>
<dbReference type="CDD" id="cd22784">
    <property type="entry name" value="DPBB_MltA_YuiC-like"/>
    <property type="match status" value="1"/>
</dbReference>
<name>A0A2H0YR81_9BACT</name>
<proteinExistence type="predicted"/>
<evidence type="ECO:0008006" key="4">
    <source>
        <dbReference type="Google" id="ProtNLM"/>
    </source>
</evidence>
<dbReference type="EMBL" id="PEXW01000014">
    <property type="protein sequence ID" value="PIS40936.1"/>
    <property type="molecule type" value="Genomic_DNA"/>
</dbReference>
<evidence type="ECO:0000313" key="3">
    <source>
        <dbReference type="Proteomes" id="UP000236845"/>
    </source>
</evidence>
<reference evidence="3" key="1">
    <citation type="submission" date="2017-09" db="EMBL/GenBank/DDBJ databases">
        <title>Depth-based differentiation of microbial function through sediment-hosted aquifers and enrichment of novel symbionts in the deep terrestrial subsurface.</title>
        <authorList>
            <person name="Probst A.J."/>
            <person name="Ladd B."/>
            <person name="Jarett J.K."/>
            <person name="Geller-Mcgrath D.E."/>
            <person name="Sieber C.M.K."/>
            <person name="Emerson J.B."/>
            <person name="Anantharaman K."/>
            <person name="Thomas B.C."/>
            <person name="Malmstrom R."/>
            <person name="Stieglmeier M."/>
            <person name="Klingl A."/>
            <person name="Woyke T."/>
            <person name="Ryan C.M."/>
            <person name="Banfield J.F."/>
        </authorList>
    </citation>
    <scope>NUCLEOTIDE SEQUENCE [LARGE SCALE GENOMIC DNA]</scope>
</reference>